<gene>
    <name evidence="2" type="ORF">C4D60_Mb04t02400</name>
</gene>
<comment type="caution">
    <text evidence="2">The sequence shown here is derived from an EMBL/GenBank/DDBJ whole genome shotgun (WGS) entry which is preliminary data.</text>
</comment>
<evidence type="ECO:0000256" key="1">
    <source>
        <dbReference type="SAM" id="MobiDB-lite"/>
    </source>
</evidence>
<dbReference type="Proteomes" id="UP000317650">
    <property type="component" value="Chromosome 4"/>
</dbReference>
<organism evidence="2 3">
    <name type="scientific">Musa balbisiana</name>
    <name type="common">Banana</name>
    <dbReference type="NCBI Taxonomy" id="52838"/>
    <lineage>
        <taxon>Eukaryota</taxon>
        <taxon>Viridiplantae</taxon>
        <taxon>Streptophyta</taxon>
        <taxon>Embryophyta</taxon>
        <taxon>Tracheophyta</taxon>
        <taxon>Spermatophyta</taxon>
        <taxon>Magnoliopsida</taxon>
        <taxon>Liliopsida</taxon>
        <taxon>Zingiberales</taxon>
        <taxon>Musaceae</taxon>
        <taxon>Musa</taxon>
    </lineage>
</organism>
<accession>A0A4S8K934</accession>
<name>A0A4S8K934_MUSBA</name>
<sequence length="71" mass="8249">MGSVQSTWSRRHVENQPGTEETKPDVTMIDFEQQPPFPKMRPHRCVEYYSWWTGGGGEDQKHNLSDPIHGH</sequence>
<keyword evidence="3" id="KW-1185">Reference proteome</keyword>
<dbReference type="EMBL" id="PYDT01000001">
    <property type="protein sequence ID" value="THU71530.1"/>
    <property type="molecule type" value="Genomic_DNA"/>
</dbReference>
<feature type="region of interest" description="Disordered" evidence="1">
    <location>
        <begin position="1"/>
        <end position="39"/>
    </location>
</feature>
<evidence type="ECO:0000313" key="2">
    <source>
        <dbReference type="EMBL" id="THU71530.1"/>
    </source>
</evidence>
<proteinExistence type="predicted"/>
<evidence type="ECO:0000313" key="3">
    <source>
        <dbReference type="Proteomes" id="UP000317650"/>
    </source>
</evidence>
<dbReference type="AlphaFoldDB" id="A0A4S8K934"/>
<protein>
    <submittedName>
        <fullName evidence="2">Uncharacterized protein</fullName>
    </submittedName>
</protein>
<reference evidence="2 3" key="1">
    <citation type="journal article" date="2019" name="Nat. Plants">
        <title>Genome sequencing of Musa balbisiana reveals subgenome evolution and function divergence in polyploid bananas.</title>
        <authorList>
            <person name="Yao X."/>
        </authorList>
    </citation>
    <scope>NUCLEOTIDE SEQUENCE [LARGE SCALE GENOMIC DNA]</scope>
    <source>
        <strain evidence="3">cv. DH-PKW</strain>
        <tissue evidence="2">Leaves</tissue>
    </source>
</reference>